<feature type="compositionally biased region" description="Low complexity" evidence="1">
    <location>
        <begin position="118"/>
        <end position="129"/>
    </location>
</feature>
<gene>
    <name evidence="3" type="ORF">BJ972_000764</name>
</gene>
<dbReference type="AlphaFoldDB" id="A0A852SF49"/>
<proteinExistence type="predicted"/>
<organism evidence="3 4">
    <name type="scientific">Agromyces atrinae</name>
    <dbReference type="NCBI Taxonomy" id="592376"/>
    <lineage>
        <taxon>Bacteria</taxon>
        <taxon>Bacillati</taxon>
        <taxon>Actinomycetota</taxon>
        <taxon>Actinomycetes</taxon>
        <taxon>Micrococcales</taxon>
        <taxon>Microbacteriaceae</taxon>
        <taxon>Agromyces</taxon>
    </lineage>
</organism>
<evidence type="ECO:0000256" key="1">
    <source>
        <dbReference type="SAM" id="MobiDB-lite"/>
    </source>
</evidence>
<dbReference type="Gene3D" id="3.40.50.720">
    <property type="entry name" value="NAD(P)-binding Rossmann-like Domain"/>
    <property type="match status" value="1"/>
</dbReference>
<comment type="caution">
    <text evidence="3">The sequence shown here is derived from an EMBL/GenBank/DDBJ whole genome shotgun (WGS) entry which is preliminary data.</text>
</comment>
<dbReference type="SUPFAM" id="SSF51735">
    <property type="entry name" value="NAD(P)-binding Rossmann-fold domains"/>
    <property type="match status" value="1"/>
</dbReference>
<dbReference type="Proteomes" id="UP000581087">
    <property type="component" value="Unassembled WGS sequence"/>
</dbReference>
<reference evidence="3 4" key="1">
    <citation type="submission" date="2020-07" db="EMBL/GenBank/DDBJ databases">
        <title>Sequencing the genomes of 1000 actinobacteria strains.</title>
        <authorList>
            <person name="Klenk H.-P."/>
        </authorList>
    </citation>
    <scope>NUCLEOTIDE SEQUENCE [LARGE SCALE GENOMIC DNA]</scope>
    <source>
        <strain evidence="3 4">DSM 23870</strain>
    </source>
</reference>
<dbReference type="InterPro" id="IPR001509">
    <property type="entry name" value="Epimerase_deHydtase"/>
</dbReference>
<sequence>MTRMQCVVFAGASGFIGRRLVASYREGGDSVTTIGRGGADVTWSDVDGLVRAVDGADLLVNLAGRTVNCRYTPENRAVILDSRVETTRQLSDAVRRSAEPPGVWMNSARSSRSRDSRASASAGRSSTDGGRTRRLAAGPARTTRSRRAAGVNDSAGCTSTTSSTSSASPTRRPS</sequence>
<evidence type="ECO:0000313" key="3">
    <source>
        <dbReference type="EMBL" id="NYD66245.1"/>
    </source>
</evidence>
<evidence type="ECO:0000313" key="4">
    <source>
        <dbReference type="Proteomes" id="UP000581087"/>
    </source>
</evidence>
<name>A0A852SF49_9MICO</name>
<dbReference type="PANTHER" id="PTHR11092">
    <property type="entry name" value="SUGAR NUCLEOTIDE EPIMERASE RELATED"/>
    <property type="match status" value="1"/>
</dbReference>
<evidence type="ECO:0000259" key="2">
    <source>
        <dbReference type="Pfam" id="PF01370"/>
    </source>
</evidence>
<dbReference type="Pfam" id="PF01370">
    <property type="entry name" value="Epimerase"/>
    <property type="match status" value="1"/>
</dbReference>
<dbReference type="RefSeq" id="WP_306457466.1">
    <property type="nucleotide sequence ID" value="NZ_JACCBI010000001.1"/>
</dbReference>
<accession>A0A852SF49</accession>
<dbReference type="PANTHER" id="PTHR11092:SF0">
    <property type="entry name" value="EPIMERASE FAMILY PROTEIN SDR39U1"/>
    <property type="match status" value="1"/>
</dbReference>
<dbReference type="EMBL" id="JACCBI010000001">
    <property type="protein sequence ID" value="NYD66245.1"/>
    <property type="molecule type" value="Genomic_DNA"/>
</dbReference>
<protein>
    <submittedName>
        <fullName evidence="3">NAD dependent epimerase/dehydratase family enzyme</fullName>
    </submittedName>
</protein>
<feature type="domain" description="NAD-dependent epimerase/dehydratase" evidence="2">
    <location>
        <begin position="10"/>
        <end position="97"/>
    </location>
</feature>
<dbReference type="InterPro" id="IPR036291">
    <property type="entry name" value="NAD(P)-bd_dom_sf"/>
</dbReference>
<feature type="region of interest" description="Disordered" evidence="1">
    <location>
        <begin position="91"/>
        <end position="174"/>
    </location>
</feature>
<feature type="compositionally biased region" description="Low complexity" evidence="1">
    <location>
        <begin position="158"/>
        <end position="174"/>
    </location>
</feature>